<proteinExistence type="predicted"/>
<comment type="caution">
    <text evidence="1">The sequence shown here is derived from an EMBL/GenBank/DDBJ whole genome shotgun (WGS) entry which is preliminary data.</text>
</comment>
<dbReference type="EMBL" id="AMAH01000160">
    <property type="protein sequence ID" value="EJX50948.1"/>
    <property type="molecule type" value="Genomic_DNA"/>
</dbReference>
<organism evidence="1 2">
    <name type="scientific">Enterococcus faecium R496</name>
    <dbReference type="NCBI Taxonomy" id="1134836"/>
    <lineage>
        <taxon>Bacteria</taxon>
        <taxon>Bacillati</taxon>
        <taxon>Bacillota</taxon>
        <taxon>Bacilli</taxon>
        <taxon>Lactobacillales</taxon>
        <taxon>Enterococcaceae</taxon>
        <taxon>Enterococcus</taxon>
    </lineage>
</organism>
<reference evidence="1 2" key="1">
    <citation type="submission" date="2012-04" db="EMBL/GenBank/DDBJ databases">
        <authorList>
            <person name="Weinstock G."/>
            <person name="Sodergren E."/>
            <person name="Lobos E.A."/>
            <person name="Fulton L."/>
            <person name="Fulton R."/>
            <person name="Courtney L."/>
            <person name="Fronick C."/>
            <person name="O'Laughlin M."/>
            <person name="Godfrey J."/>
            <person name="Wilson R.M."/>
            <person name="Miner T."/>
            <person name="Farmer C."/>
            <person name="Delehaunty K."/>
            <person name="Cordes M."/>
            <person name="Minx P."/>
            <person name="Tomlinson C."/>
            <person name="Chen J."/>
            <person name="Wollam A."/>
            <person name="Pepin K.H."/>
            <person name="Bhonagiri V."/>
            <person name="Zhang X."/>
            <person name="Suruliraj S."/>
            <person name="Warren W."/>
            <person name="Mitreva M."/>
            <person name="Mardis E.R."/>
            <person name="Wilson R.K."/>
        </authorList>
    </citation>
    <scope>NUCLEOTIDE SEQUENCE [LARGE SCALE GENOMIC DNA]</scope>
    <source>
        <strain evidence="1 2">R496</strain>
    </source>
</reference>
<accession>A0AAV3GTB7</accession>
<evidence type="ECO:0000313" key="1">
    <source>
        <dbReference type="EMBL" id="EJX50948.1"/>
    </source>
</evidence>
<gene>
    <name evidence="1" type="ORF">HMPREF1378_02209</name>
</gene>
<dbReference type="InterPro" id="IPR013324">
    <property type="entry name" value="RNA_pol_sigma_r3/r4-like"/>
</dbReference>
<dbReference type="SUPFAM" id="SSF88659">
    <property type="entry name" value="Sigma3 and sigma4 domains of RNA polymerase sigma factors"/>
    <property type="match status" value="1"/>
</dbReference>
<name>A0AAV3GTB7_ENTFC</name>
<sequence length="134" mass="15849">MEEVCNMSDNDERVNAQLIRFFEKVILNTANTYYKKQEEIQKHEQLDQLPPYLFTKDTIKFKQPINVLNVTLLVEDIKLAKILPLLKEPEQIFLIEKFIFNKTDKEIGKVLGITRQGATNLKHRLYKKIQKMLV</sequence>
<dbReference type="Proteomes" id="UP000006402">
    <property type="component" value="Unassembled WGS sequence"/>
</dbReference>
<dbReference type="AlphaFoldDB" id="A0AAV3GTB7"/>
<protein>
    <recommendedName>
        <fullName evidence="3">RNA polymerase sigma factor, sigma-70 family</fullName>
    </recommendedName>
</protein>
<evidence type="ECO:0000313" key="2">
    <source>
        <dbReference type="Proteomes" id="UP000006402"/>
    </source>
</evidence>
<evidence type="ECO:0008006" key="3">
    <source>
        <dbReference type="Google" id="ProtNLM"/>
    </source>
</evidence>